<name>A0A2A4FP93_9SPHN</name>
<organism evidence="4 5">
    <name type="scientific">Rhizorhabdus dicambivorans</name>
    <dbReference type="NCBI Taxonomy" id="1850238"/>
    <lineage>
        <taxon>Bacteria</taxon>
        <taxon>Pseudomonadati</taxon>
        <taxon>Pseudomonadota</taxon>
        <taxon>Alphaproteobacteria</taxon>
        <taxon>Sphingomonadales</taxon>
        <taxon>Sphingomonadaceae</taxon>
        <taxon>Rhizorhabdus</taxon>
    </lineage>
</organism>
<gene>
    <name evidence="4" type="ORF">COO09_25075</name>
</gene>
<evidence type="ECO:0000259" key="3">
    <source>
        <dbReference type="Pfam" id="PF00171"/>
    </source>
</evidence>
<proteinExistence type="inferred from homology"/>
<feature type="domain" description="Aldehyde dehydrogenase" evidence="3">
    <location>
        <begin position="27"/>
        <end position="213"/>
    </location>
</feature>
<dbReference type="Gene3D" id="3.40.605.10">
    <property type="entry name" value="Aldehyde Dehydrogenase, Chain A, domain 1"/>
    <property type="match status" value="1"/>
</dbReference>
<dbReference type="PANTHER" id="PTHR43111">
    <property type="entry name" value="ALDEHYDE DEHYDROGENASE B-RELATED"/>
    <property type="match status" value="1"/>
</dbReference>
<dbReference type="Pfam" id="PF00171">
    <property type="entry name" value="Aldedh"/>
    <property type="match status" value="1"/>
</dbReference>
<accession>A0A2A4FP93</accession>
<dbReference type="FunFam" id="3.40.605.10:FF:000007">
    <property type="entry name" value="NAD/NADP-dependent betaine aldehyde dehydrogenase"/>
    <property type="match status" value="1"/>
</dbReference>
<dbReference type="EMBL" id="NWUF01000083">
    <property type="protein sequence ID" value="PCE39532.1"/>
    <property type="molecule type" value="Genomic_DNA"/>
</dbReference>
<feature type="non-terminal residue" evidence="4">
    <location>
        <position position="213"/>
    </location>
</feature>
<dbReference type="InterPro" id="IPR015590">
    <property type="entry name" value="Aldehyde_DH_dom"/>
</dbReference>
<evidence type="ECO:0000313" key="5">
    <source>
        <dbReference type="Proteomes" id="UP000218934"/>
    </source>
</evidence>
<dbReference type="GO" id="GO:0016491">
    <property type="term" value="F:oxidoreductase activity"/>
    <property type="evidence" value="ECO:0007669"/>
    <property type="project" value="UniProtKB-KW"/>
</dbReference>
<keyword evidence="5" id="KW-1185">Reference proteome</keyword>
<dbReference type="AlphaFoldDB" id="A0A2A4FP93"/>
<evidence type="ECO:0000313" key="4">
    <source>
        <dbReference type="EMBL" id="PCE39532.1"/>
    </source>
</evidence>
<keyword evidence="2" id="KW-0560">Oxidoreductase</keyword>
<sequence>MFEKAIGTINAAASFRHRYDNFIGGRWSAPASGEYFADKSPINGAQIAEFALSTPEDVERALDAAHAAKDQWARIAPAERARILNRVADRLEDNLELLALAETIDNGKPIRETRAADVPLAIDHFRYFAGCIRAEEGGISTIDADTIAYHFREPLGVVGQIIPWNFPLLMAAWKIAPALAAGNCTVIKPASQTPLTLLMFAELTADILPPGVL</sequence>
<evidence type="ECO:0000256" key="2">
    <source>
        <dbReference type="ARBA" id="ARBA00023002"/>
    </source>
</evidence>
<dbReference type="InterPro" id="IPR016161">
    <property type="entry name" value="Ald_DH/histidinol_DH"/>
</dbReference>
<dbReference type="Proteomes" id="UP000218934">
    <property type="component" value="Unassembled WGS sequence"/>
</dbReference>
<dbReference type="RefSeq" id="WP_141396768.1">
    <property type="nucleotide sequence ID" value="NZ_NWUF01000083.1"/>
</dbReference>
<evidence type="ECO:0000256" key="1">
    <source>
        <dbReference type="ARBA" id="ARBA00009986"/>
    </source>
</evidence>
<dbReference type="SUPFAM" id="SSF53720">
    <property type="entry name" value="ALDH-like"/>
    <property type="match status" value="1"/>
</dbReference>
<comment type="caution">
    <text evidence="4">The sequence shown here is derived from an EMBL/GenBank/DDBJ whole genome shotgun (WGS) entry which is preliminary data.</text>
</comment>
<dbReference type="InterPro" id="IPR016162">
    <property type="entry name" value="Ald_DH_N"/>
</dbReference>
<protein>
    <submittedName>
        <fullName evidence="4">Aldehyde dehydrogenase</fullName>
    </submittedName>
</protein>
<comment type="similarity">
    <text evidence="1">Belongs to the aldehyde dehydrogenase family.</text>
</comment>
<reference evidence="4 5" key="1">
    <citation type="submission" date="2017-09" db="EMBL/GenBank/DDBJ databases">
        <title>The Catabolism of 3,6-Dichlorosalicylic acid is Initiated by the Cytochrome P450 Monooxygenase DsmABC in Rhizorhabdus dicambivorans Ndbn-20.</title>
        <authorList>
            <person name="Na L."/>
        </authorList>
    </citation>
    <scope>NUCLEOTIDE SEQUENCE [LARGE SCALE GENOMIC DNA]</scope>
    <source>
        <strain evidence="4 5">Ndbn-20m</strain>
    </source>
</reference>
<dbReference type="PANTHER" id="PTHR43111:SF1">
    <property type="entry name" value="ALDEHYDE DEHYDROGENASE B-RELATED"/>
    <property type="match status" value="1"/>
</dbReference>